<gene>
    <name evidence="10" type="ORF">ABZ931_29990</name>
</gene>
<keyword evidence="3 8" id="KW-1133">Transmembrane helix</keyword>
<evidence type="ECO:0000256" key="5">
    <source>
        <dbReference type="ARBA" id="ARBA00023136"/>
    </source>
</evidence>
<dbReference type="PANTHER" id="PTHR37461">
    <property type="entry name" value="ANTI-SIGMA-K FACTOR RSKA"/>
    <property type="match status" value="1"/>
</dbReference>
<evidence type="ECO:0000256" key="2">
    <source>
        <dbReference type="ARBA" id="ARBA00022692"/>
    </source>
</evidence>
<evidence type="ECO:0000256" key="1">
    <source>
        <dbReference type="ARBA" id="ARBA00004167"/>
    </source>
</evidence>
<keyword evidence="2 8" id="KW-0812">Transmembrane</keyword>
<name>A0ABV3B6Z7_9ACTN</name>
<proteinExistence type="predicted"/>
<feature type="non-terminal residue" evidence="10">
    <location>
        <position position="159"/>
    </location>
</feature>
<dbReference type="Pfam" id="PF13490">
    <property type="entry name" value="zf-HC2"/>
    <property type="match status" value="1"/>
</dbReference>
<keyword evidence="5 8" id="KW-0472">Membrane</keyword>
<evidence type="ECO:0000313" key="10">
    <source>
        <dbReference type="EMBL" id="MEU6805200.1"/>
    </source>
</evidence>
<dbReference type="PANTHER" id="PTHR37461:SF1">
    <property type="entry name" value="ANTI-SIGMA-K FACTOR RSKA"/>
    <property type="match status" value="1"/>
</dbReference>
<dbReference type="RefSeq" id="WP_359699491.1">
    <property type="nucleotide sequence ID" value="NZ_JBEYXT010000188.1"/>
</dbReference>
<dbReference type="Proteomes" id="UP001551189">
    <property type="component" value="Unassembled WGS sequence"/>
</dbReference>
<keyword evidence="4" id="KW-0805">Transcription regulation</keyword>
<accession>A0ABV3B6Z7</accession>
<comment type="subcellular location">
    <subcellularLocation>
        <location evidence="1">Membrane</location>
        <topology evidence="1">Single-pass membrane protein</topology>
    </subcellularLocation>
</comment>
<feature type="transmembrane region" description="Helical" evidence="8">
    <location>
        <begin position="95"/>
        <end position="117"/>
    </location>
</feature>
<protein>
    <submittedName>
        <fullName evidence="10">Zf-HC2 domain-containing protein</fullName>
    </submittedName>
</protein>
<evidence type="ECO:0000256" key="6">
    <source>
        <dbReference type="ARBA" id="ARBA00023163"/>
    </source>
</evidence>
<reference evidence="10 11" key="1">
    <citation type="submission" date="2024-06" db="EMBL/GenBank/DDBJ databases">
        <title>The Natural Products Discovery Center: Release of the First 8490 Sequenced Strains for Exploring Actinobacteria Biosynthetic Diversity.</title>
        <authorList>
            <person name="Kalkreuter E."/>
            <person name="Kautsar S.A."/>
            <person name="Yang D."/>
            <person name="Bader C.D."/>
            <person name="Teijaro C.N."/>
            <person name="Fluegel L."/>
            <person name="Davis C.M."/>
            <person name="Simpson J.R."/>
            <person name="Lauterbach L."/>
            <person name="Steele A.D."/>
            <person name="Gui C."/>
            <person name="Meng S."/>
            <person name="Li G."/>
            <person name="Viehrig K."/>
            <person name="Ye F."/>
            <person name="Su P."/>
            <person name="Kiefer A.F."/>
            <person name="Nichols A."/>
            <person name="Cepeda A.J."/>
            <person name="Yan W."/>
            <person name="Fan B."/>
            <person name="Jiang Y."/>
            <person name="Adhikari A."/>
            <person name="Zheng C.-J."/>
            <person name="Schuster L."/>
            <person name="Cowan T.M."/>
            <person name="Smanski M.J."/>
            <person name="Chevrette M.G."/>
            <person name="De Carvalho L.P.S."/>
            <person name="Shen B."/>
        </authorList>
    </citation>
    <scope>NUCLEOTIDE SEQUENCE [LARGE SCALE GENOMIC DNA]</scope>
    <source>
        <strain evidence="10 11">NPDC046851</strain>
    </source>
</reference>
<feature type="domain" description="Putative zinc-finger" evidence="9">
    <location>
        <begin position="9"/>
        <end position="37"/>
    </location>
</feature>
<evidence type="ECO:0000256" key="4">
    <source>
        <dbReference type="ARBA" id="ARBA00023015"/>
    </source>
</evidence>
<evidence type="ECO:0000256" key="3">
    <source>
        <dbReference type="ARBA" id="ARBA00022989"/>
    </source>
</evidence>
<dbReference type="InterPro" id="IPR041916">
    <property type="entry name" value="Anti_sigma_zinc_sf"/>
</dbReference>
<evidence type="ECO:0000256" key="7">
    <source>
        <dbReference type="SAM" id="MobiDB-lite"/>
    </source>
</evidence>
<evidence type="ECO:0000313" key="11">
    <source>
        <dbReference type="Proteomes" id="UP001551189"/>
    </source>
</evidence>
<evidence type="ECO:0000259" key="9">
    <source>
        <dbReference type="Pfam" id="PF13490"/>
    </source>
</evidence>
<dbReference type="EMBL" id="JBEYXT010000188">
    <property type="protein sequence ID" value="MEU6805200.1"/>
    <property type="molecule type" value="Genomic_DNA"/>
</dbReference>
<organism evidence="10 11">
    <name type="scientific">Streptomyces neyagawaensis</name>
    <dbReference type="NCBI Taxonomy" id="42238"/>
    <lineage>
        <taxon>Bacteria</taxon>
        <taxon>Bacillati</taxon>
        <taxon>Actinomycetota</taxon>
        <taxon>Actinomycetes</taxon>
        <taxon>Kitasatosporales</taxon>
        <taxon>Streptomycetaceae</taxon>
        <taxon>Streptomyces</taxon>
    </lineage>
</organism>
<keyword evidence="6" id="KW-0804">Transcription</keyword>
<comment type="caution">
    <text evidence="10">The sequence shown here is derived from an EMBL/GenBank/DDBJ whole genome shotgun (WGS) entry which is preliminary data.</text>
</comment>
<keyword evidence="11" id="KW-1185">Reference proteome</keyword>
<sequence length="159" mass="16494">MRTVDPHRLTGAYALHALSPEETVRFERHLAGCDACAQETAELSATAARLGLAVATATPPGMRDQVLRHITGVRQETPGGPGQGRRGRAGLRARLVSRWALAACLAAATALGGTAVWQHERAEDARAEARRAARTARGALASARSGRGASASAPSGIRG</sequence>
<feature type="region of interest" description="Disordered" evidence="7">
    <location>
        <begin position="136"/>
        <end position="159"/>
    </location>
</feature>
<dbReference type="InterPro" id="IPR027383">
    <property type="entry name" value="Znf_put"/>
</dbReference>
<dbReference type="InterPro" id="IPR051474">
    <property type="entry name" value="Anti-sigma-K/W_factor"/>
</dbReference>
<dbReference type="Gene3D" id="1.10.10.1320">
    <property type="entry name" value="Anti-sigma factor, zinc-finger domain"/>
    <property type="match status" value="1"/>
</dbReference>
<evidence type="ECO:0000256" key="8">
    <source>
        <dbReference type="SAM" id="Phobius"/>
    </source>
</evidence>